<dbReference type="Proteomes" id="UP000662088">
    <property type="component" value="Unassembled WGS sequence"/>
</dbReference>
<name>A0A8I0A904_9CLOT</name>
<keyword evidence="1" id="KW-0255">Endonuclease</keyword>
<protein>
    <submittedName>
        <fullName evidence="1">LAGLIDADG family homing endonuclease</fullName>
    </submittedName>
</protein>
<accession>A0A8I0A904</accession>
<dbReference type="EMBL" id="JACOOQ010000012">
    <property type="protein sequence ID" value="MBC5640427.1"/>
    <property type="molecule type" value="Genomic_DNA"/>
</dbReference>
<keyword evidence="1" id="KW-0378">Hydrolase</keyword>
<comment type="caution">
    <text evidence="1">The sequence shown here is derived from an EMBL/GenBank/DDBJ whole genome shotgun (WGS) entry which is preliminary data.</text>
</comment>
<organism evidence="1 2">
    <name type="scientific">Clostridium lentum</name>
    <dbReference type="NCBI Taxonomy" id="2763037"/>
    <lineage>
        <taxon>Bacteria</taxon>
        <taxon>Bacillati</taxon>
        <taxon>Bacillota</taxon>
        <taxon>Clostridia</taxon>
        <taxon>Eubacteriales</taxon>
        <taxon>Clostridiaceae</taxon>
        <taxon>Clostridium</taxon>
    </lineage>
</organism>
<dbReference type="RefSeq" id="WP_186835188.1">
    <property type="nucleotide sequence ID" value="NZ_JACOOQ010000012.1"/>
</dbReference>
<dbReference type="SUPFAM" id="SSF55608">
    <property type="entry name" value="Homing endonucleases"/>
    <property type="match status" value="1"/>
</dbReference>
<dbReference type="GO" id="GO:0004519">
    <property type="term" value="F:endonuclease activity"/>
    <property type="evidence" value="ECO:0007669"/>
    <property type="project" value="UniProtKB-KW"/>
</dbReference>
<sequence>MFNDLGKLGVIPNKTKHEIIPNINQDMMRHFIRGFFDGDGWCTNTTSHGKRKGSRKCIGFVSNYEFLDNLNIILNSEIGTRINKVVERIGCSMLLYSSKKDVESLREYMYNDATIYLKRKYDSCYKIYVNTERD</sequence>
<evidence type="ECO:0000313" key="2">
    <source>
        <dbReference type="Proteomes" id="UP000662088"/>
    </source>
</evidence>
<dbReference type="Gene3D" id="3.10.28.10">
    <property type="entry name" value="Homing endonucleases"/>
    <property type="match status" value="1"/>
</dbReference>
<keyword evidence="2" id="KW-1185">Reference proteome</keyword>
<dbReference type="AlphaFoldDB" id="A0A8I0A904"/>
<keyword evidence="1" id="KW-0540">Nuclease</keyword>
<evidence type="ECO:0000313" key="1">
    <source>
        <dbReference type="EMBL" id="MBC5640427.1"/>
    </source>
</evidence>
<dbReference type="InterPro" id="IPR027434">
    <property type="entry name" value="Homing_endonucl"/>
</dbReference>
<gene>
    <name evidence="1" type="ORF">H8R92_08345</name>
</gene>
<reference evidence="1" key="1">
    <citation type="submission" date="2020-08" db="EMBL/GenBank/DDBJ databases">
        <title>Genome public.</title>
        <authorList>
            <person name="Liu C."/>
            <person name="Sun Q."/>
        </authorList>
    </citation>
    <scope>NUCLEOTIDE SEQUENCE</scope>
    <source>
        <strain evidence="1">NSJ-42</strain>
    </source>
</reference>
<proteinExistence type="predicted"/>